<proteinExistence type="predicted"/>
<evidence type="ECO:0000313" key="3">
    <source>
        <dbReference type="Proteomes" id="UP001175226"/>
    </source>
</evidence>
<accession>A0AA39JZK6</accession>
<keyword evidence="1" id="KW-1133">Transmembrane helix</keyword>
<reference evidence="2" key="1">
    <citation type="submission" date="2023-06" db="EMBL/GenBank/DDBJ databases">
        <authorList>
            <consortium name="Lawrence Berkeley National Laboratory"/>
            <person name="Ahrendt S."/>
            <person name="Sahu N."/>
            <person name="Indic B."/>
            <person name="Wong-Bajracharya J."/>
            <person name="Merenyi Z."/>
            <person name="Ke H.-M."/>
            <person name="Monk M."/>
            <person name="Kocsube S."/>
            <person name="Drula E."/>
            <person name="Lipzen A."/>
            <person name="Balint B."/>
            <person name="Henrissat B."/>
            <person name="Andreopoulos B."/>
            <person name="Martin F.M."/>
            <person name="Harder C.B."/>
            <person name="Rigling D."/>
            <person name="Ford K.L."/>
            <person name="Foster G.D."/>
            <person name="Pangilinan J."/>
            <person name="Papanicolaou A."/>
            <person name="Barry K."/>
            <person name="LaButti K."/>
            <person name="Viragh M."/>
            <person name="Koriabine M."/>
            <person name="Yan M."/>
            <person name="Riley R."/>
            <person name="Champramary S."/>
            <person name="Plett K.L."/>
            <person name="Tsai I.J."/>
            <person name="Slot J."/>
            <person name="Sipos G."/>
            <person name="Plett J."/>
            <person name="Nagy L.G."/>
            <person name="Grigoriev I.V."/>
        </authorList>
    </citation>
    <scope>NUCLEOTIDE SEQUENCE</scope>
    <source>
        <strain evidence="2">FPL87.14</strain>
    </source>
</reference>
<protein>
    <submittedName>
        <fullName evidence="2">Uncharacterized protein</fullName>
    </submittedName>
</protein>
<dbReference type="EMBL" id="JAUEPT010000005">
    <property type="protein sequence ID" value="KAK0451572.1"/>
    <property type="molecule type" value="Genomic_DNA"/>
</dbReference>
<sequence>MSSSVLFREYHGKQSMYWAHAFPMTTASEGTLVLRRILKKSLNAKRRLMLFTAYLTFICTTYYGPTISRGYTFPIPYLSDFGLVRQPETSILQSPCIFRGLTRPWATHNSSCMPGYSV</sequence>
<keyword evidence="3" id="KW-1185">Reference proteome</keyword>
<evidence type="ECO:0000313" key="2">
    <source>
        <dbReference type="EMBL" id="KAK0451572.1"/>
    </source>
</evidence>
<organism evidence="2 3">
    <name type="scientific">Armillaria borealis</name>
    <dbReference type="NCBI Taxonomy" id="47425"/>
    <lineage>
        <taxon>Eukaryota</taxon>
        <taxon>Fungi</taxon>
        <taxon>Dikarya</taxon>
        <taxon>Basidiomycota</taxon>
        <taxon>Agaricomycotina</taxon>
        <taxon>Agaricomycetes</taxon>
        <taxon>Agaricomycetidae</taxon>
        <taxon>Agaricales</taxon>
        <taxon>Marasmiineae</taxon>
        <taxon>Physalacriaceae</taxon>
        <taxon>Armillaria</taxon>
    </lineage>
</organism>
<feature type="transmembrane region" description="Helical" evidence="1">
    <location>
        <begin position="48"/>
        <end position="65"/>
    </location>
</feature>
<gene>
    <name evidence="2" type="ORF">EV421DRAFT_1043618</name>
</gene>
<dbReference type="Proteomes" id="UP001175226">
    <property type="component" value="Unassembled WGS sequence"/>
</dbReference>
<dbReference type="AlphaFoldDB" id="A0AA39JZK6"/>
<name>A0AA39JZK6_9AGAR</name>
<comment type="caution">
    <text evidence="2">The sequence shown here is derived from an EMBL/GenBank/DDBJ whole genome shotgun (WGS) entry which is preliminary data.</text>
</comment>
<evidence type="ECO:0000256" key="1">
    <source>
        <dbReference type="SAM" id="Phobius"/>
    </source>
</evidence>
<keyword evidence="1" id="KW-0812">Transmembrane</keyword>
<keyword evidence="1" id="KW-0472">Membrane</keyword>